<evidence type="ECO:0008006" key="7">
    <source>
        <dbReference type="Google" id="ProtNLM"/>
    </source>
</evidence>
<evidence type="ECO:0000256" key="4">
    <source>
        <dbReference type="ARBA" id="ARBA00034298"/>
    </source>
</evidence>
<dbReference type="Proteomes" id="UP001291623">
    <property type="component" value="Unassembled WGS sequence"/>
</dbReference>
<comment type="caution">
    <text evidence="5">The sequence shown here is derived from an EMBL/GenBank/DDBJ whole genome shotgun (WGS) entry which is preliminary data.</text>
</comment>
<evidence type="ECO:0000256" key="1">
    <source>
        <dbReference type="ARBA" id="ARBA00008259"/>
    </source>
</evidence>
<protein>
    <recommendedName>
        <fullName evidence="7">Serine/threonine-protein phosphatase 2A 55 kDa regulatory subunit B</fullName>
    </recommendedName>
</protein>
<comment type="similarity">
    <text evidence="1">Belongs to the phosphatase 2A regulatory subunit B family.</text>
</comment>
<accession>A0AAE1SU31</accession>
<reference evidence="5" key="1">
    <citation type="submission" date="2023-12" db="EMBL/GenBank/DDBJ databases">
        <title>Genome assembly of Anisodus tanguticus.</title>
        <authorList>
            <person name="Wang Y.-J."/>
        </authorList>
    </citation>
    <scope>NUCLEOTIDE SEQUENCE</scope>
    <source>
        <strain evidence="5">KB-2021</strain>
        <tissue evidence="5">Leaf</tissue>
    </source>
</reference>
<evidence type="ECO:0000313" key="6">
    <source>
        <dbReference type="Proteomes" id="UP001291623"/>
    </source>
</evidence>
<keyword evidence="3" id="KW-0677">Repeat</keyword>
<dbReference type="InterPro" id="IPR000009">
    <property type="entry name" value="PP2A_PR55"/>
</dbReference>
<dbReference type="AlphaFoldDB" id="A0AAE1SU31"/>
<evidence type="ECO:0000313" key="5">
    <source>
        <dbReference type="EMBL" id="KAK4375663.1"/>
    </source>
</evidence>
<dbReference type="Gene3D" id="2.130.10.10">
    <property type="entry name" value="YVTN repeat-like/Quinoprotein amine dehydrogenase"/>
    <property type="match status" value="1"/>
</dbReference>
<gene>
    <name evidence="5" type="ORF">RND71_006340</name>
</gene>
<keyword evidence="6" id="KW-1185">Reference proteome</keyword>
<dbReference type="InterPro" id="IPR036322">
    <property type="entry name" value="WD40_repeat_dom_sf"/>
</dbReference>
<dbReference type="GO" id="GO:0000159">
    <property type="term" value="C:protein phosphatase type 2A complex"/>
    <property type="evidence" value="ECO:0007669"/>
    <property type="project" value="InterPro"/>
</dbReference>
<comment type="function">
    <text evidence="4">The B regulatory subunit may modulate substrate selectivity and catalytic activity, and may also direct the localization of the catalytic enzyme to a particular subcellular compartment.</text>
</comment>
<evidence type="ECO:0000256" key="3">
    <source>
        <dbReference type="ARBA" id="ARBA00022737"/>
    </source>
</evidence>
<organism evidence="5 6">
    <name type="scientific">Anisodus tanguticus</name>
    <dbReference type="NCBI Taxonomy" id="243964"/>
    <lineage>
        <taxon>Eukaryota</taxon>
        <taxon>Viridiplantae</taxon>
        <taxon>Streptophyta</taxon>
        <taxon>Embryophyta</taxon>
        <taxon>Tracheophyta</taxon>
        <taxon>Spermatophyta</taxon>
        <taxon>Magnoliopsida</taxon>
        <taxon>eudicotyledons</taxon>
        <taxon>Gunneridae</taxon>
        <taxon>Pentapetalae</taxon>
        <taxon>asterids</taxon>
        <taxon>lamiids</taxon>
        <taxon>Solanales</taxon>
        <taxon>Solanaceae</taxon>
        <taxon>Solanoideae</taxon>
        <taxon>Hyoscyameae</taxon>
        <taxon>Anisodus</taxon>
    </lineage>
</organism>
<name>A0AAE1SU31_9SOLA</name>
<dbReference type="Pfam" id="PF00400">
    <property type="entry name" value="WD40"/>
    <property type="match status" value="1"/>
</dbReference>
<dbReference type="SUPFAM" id="SSF50978">
    <property type="entry name" value="WD40 repeat-like"/>
    <property type="match status" value="1"/>
</dbReference>
<dbReference type="InterPro" id="IPR015943">
    <property type="entry name" value="WD40/YVTN_repeat-like_dom_sf"/>
</dbReference>
<keyword evidence="2" id="KW-0853">WD repeat</keyword>
<dbReference type="PRINTS" id="PR00600">
    <property type="entry name" value="PP2APR55"/>
</dbReference>
<proteinExistence type="inferred from homology"/>
<sequence>MLGDILYAMEFDKNGDHLAVGDQGGRVMIFKRYAGKEDLFECSSRSDSGQFNVPQRQHPEFQYKTEFQSHEPEFDYLKSVEIEEKINKIRWCTELNRSLFLLTANDRTIKLWKIKEQKVKKVKQMDIDSSVTSENSLLADRSYMSGQGELSHANGRSLEWTNKNDKLPSHLADITDVASTRSRRVYANAHDFNINSISNNSDGETFLSGDDLRINVWNLEVRDQCFNIIDMKPKDMEDLTAIIFVYFRVELGMKMASPWKSKEIQIENRPLKLLQGLEGHH</sequence>
<evidence type="ECO:0000256" key="2">
    <source>
        <dbReference type="ARBA" id="ARBA00022574"/>
    </source>
</evidence>
<dbReference type="InterPro" id="IPR001680">
    <property type="entry name" value="WD40_rpt"/>
</dbReference>
<dbReference type="GO" id="GO:0019888">
    <property type="term" value="F:protein phosphatase regulator activity"/>
    <property type="evidence" value="ECO:0007669"/>
    <property type="project" value="InterPro"/>
</dbReference>
<dbReference type="FunFam" id="2.130.10.10:FF:000609">
    <property type="entry name" value="Serine/threonine-protein phosphatase 2A 55 kDa regulatory subunit B"/>
    <property type="match status" value="1"/>
</dbReference>
<dbReference type="EMBL" id="JAVYJV010000003">
    <property type="protein sequence ID" value="KAK4375663.1"/>
    <property type="molecule type" value="Genomic_DNA"/>
</dbReference>
<dbReference type="PANTHER" id="PTHR11871">
    <property type="entry name" value="PROTEIN PHOSPHATASE PP2A REGULATORY SUBUNIT B"/>
    <property type="match status" value="1"/>
</dbReference>